<dbReference type="InterPro" id="IPR016181">
    <property type="entry name" value="Acyl_CoA_acyltransferase"/>
</dbReference>
<dbReference type="PANTHER" id="PTHR43617:SF34">
    <property type="entry name" value="PUTATIVE-RELATED"/>
    <property type="match status" value="1"/>
</dbReference>
<name>A0ABD5M8M7_9EURY</name>
<gene>
    <name evidence="3" type="ORF">OS889_01295</name>
</gene>
<dbReference type="InterPro" id="IPR000182">
    <property type="entry name" value="GNAT_dom"/>
</dbReference>
<dbReference type="CDD" id="cd04301">
    <property type="entry name" value="NAT_SF"/>
    <property type="match status" value="1"/>
</dbReference>
<protein>
    <submittedName>
        <fullName evidence="3">N-acetyltransferase family protein</fullName>
    </submittedName>
</protein>
<organism evidence="3 4">
    <name type="scientific">Halobellus rubicundus</name>
    <dbReference type="NCBI Taxonomy" id="2996466"/>
    <lineage>
        <taxon>Archaea</taxon>
        <taxon>Methanobacteriati</taxon>
        <taxon>Methanobacteriota</taxon>
        <taxon>Stenosarchaea group</taxon>
        <taxon>Halobacteria</taxon>
        <taxon>Halobacteriales</taxon>
        <taxon>Haloferacaceae</taxon>
        <taxon>Halobellus</taxon>
    </lineage>
</organism>
<dbReference type="EMBL" id="JBGNYA010000001">
    <property type="protein sequence ID" value="MFA1609642.1"/>
    <property type="molecule type" value="Genomic_DNA"/>
</dbReference>
<keyword evidence="4" id="KW-1185">Reference proteome</keyword>
<dbReference type="AlphaFoldDB" id="A0ABD5M8M7"/>
<dbReference type="SUPFAM" id="SSF55729">
    <property type="entry name" value="Acyl-CoA N-acyltransferases (Nat)"/>
    <property type="match status" value="1"/>
</dbReference>
<evidence type="ECO:0000313" key="3">
    <source>
        <dbReference type="EMBL" id="MFA1609642.1"/>
    </source>
</evidence>
<evidence type="ECO:0000259" key="2">
    <source>
        <dbReference type="PROSITE" id="PS51186"/>
    </source>
</evidence>
<feature type="domain" description="N-acetyltransferase" evidence="2">
    <location>
        <begin position="72"/>
        <end position="217"/>
    </location>
</feature>
<dbReference type="PANTHER" id="PTHR43617">
    <property type="entry name" value="L-AMINO ACID N-ACETYLTRANSFERASE"/>
    <property type="match status" value="1"/>
</dbReference>
<proteinExistence type="predicted"/>
<sequence length="231" mass="25703">MTDTGPNDPDPDFDSGADPETEIDVDAGTDPEIETDTAIDTECRYWDPSECTGTAMCPPRCPRFVDGEAVPLLVRPYEEADFDALVEMYEDIDATNRTMGLPPGSRTKIEEWLIRLTDEGWNLVAADDGRIAGHVGVVPAGTDEPQFVIFVHDDYQNRGVGSELIRHLIAYAEDRGHDALRLDVAKGNRRAISVYRNVDFEVTERTQSNLSMHLSLDEPIAEEVQRPPADR</sequence>
<evidence type="ECO:0000313" key="4">
    <source>
        <dbReference type="Proteomes" id="UP001570511"/>
    </source>
</evidence>
<dbReference type="Proteomes" id="UP001570511">
    <property type="component" value="Unassembled WGS sequence"/>
</dbReference>
<reference evidence="3 4" key="1">
    <citation type="submission" date="2024-08" db="EMBL/GenBank/DDBJ databases">
        <title>Halobellus sp. MBLA0158 whole genome sequence.</title>
        <authorList>
            <person name="Hwang C.Y."/>
            <person name="Cho E.-S."/>
            <person name="Seo M.-J."/>
        </authorList>
    </citation>
    <scope>NUCLEOTIDE SEQUENCE [LARGE SCALE GENOMIC DNA]</scope>
    <source>
        <strain evidence="3 4">MBLA0158</strain>
    </source>
</reference>
<comment type="caution">
    <text evidence="3">The sequence shown here is derived from an EMBL/GenBank/DDBJ whole genome shotgun (WGS) entry which is preliminary data.</text>
</comment>
<evidence type="ECO:0000256" key="1">
    <source>
        <dbReference type="SAM" id="MobiDB-lite"/>
    </source>
</evidence>
<feature type="compositionally biased region" description="Acidic residues" evidence="1">
    <location>
        <begin position="9"/>
        <end position="30"/>
    </location>
</feature>
<dbReference type="RefSeq" id="WP_372386674.1">
    <property type="nucleotide sequence ID" value="NZ_JBGNYA010000001.1"/>
</dbReference>
<feature type="region of interest" description="Disordered" evidence="1">
    <location>
        <begin position="1"/>
        <end position="30"/>
    </location>
</feature>
<dbReference type="PROSITE" id="PS51186">
    <property type="entry name" value="GNAT"/>
    <property type="match status" value="1"/>
</dbReference>
<dbReference type="Pfam" id="PF00583">
    <property type="entry name" value="Acetyltransf_1"/>
    <property type="match status" value="1"/>
</dbReference>
<dbReference type="Gene3D" id="3.40.630.30">
    <property type="match status" value="1"/>
</dbReference>
<accession>A0ABD5M8M7</accession>
<dbReference type="InterPro" id="IPR050276">
    <property type="entry name" value="MshD_Acetyltransferase"/>
</dbReference>